<dbReference type="GO" id="GO:0009103">
    <property type="term" value="P:lipopolysaccharide biosynthetic process"/>
    <property type="evidence" value="ECO:0007669"/>
    <property type="project" value="UniProtKB-ARBA"/>
</dbReference>
<evidence type="ECO:0000256" key="6">
    <source>
        <dbReference type="ARBA" id="ARBA00022989"/>
    </source>
</evidence>
<feature type="transmembrane region" description="Helical" evidence="8">
    <location>
        <begin position="145"/>
        <end position="163"/>
    </location>
</feature>
<accession>A0A7C4LM08</accession>
<feature type="transmembrane region" description="Helical" evidence="8">
    <location>
        <begin position="310"/>
        <end position="327"/>
    </location>
</feature>
<evidence type="ECO:0008006" key="10">
    <source>
        <dbReference type="Google" id="ProtNLM"/>
    </source>
</evidence>
<evidence type="ECO:0000256" key="3">
    <source>
        <dbReference type="ARBA" id="ARBA00022676"/>
    </source>
</evidence>
<feature type="transmembrane region" description="Helical" evidence="8">
    <location>
        <begin position="175"/>
        <end position="195"/>
    </location>
</feature>
<evidence type="ECO:0000256" key="1">
    <source>
        <dbReference type="ARBA" id="ARBA00004651"/>
    </source>
</evidence>
<evidence type="ECO:0000256" key="7">
    <source>
        <dbReference type="ARBA" id="ARBA00023136"/>
    </source>
</evidence>
<dbReference type="EMBL" id="DSVQ01000016">
    <property type="protein sequence ID" value="HGT40442.1"/>
    <property type="molecule type" value="Genomic_DNA"/>
</dbReference>
<evidence type="ECO:0000256" key="5">
    <source>
        <dbReference type="ARBA" id="ARBA00022692"/>
    </source>
</evidence>
<feature type="transmembrane region" description="Helical" evidence="8">
    <location>
        <begin position="510"/>
        <end position="529"/>
    </location>
</feature>
<name>A0A7C4LM08_9PLAN</name>
<gene>
    <name evidence="9" type="ORF">ENS64_14445</name>
</gene>
<feature type="transmembrane region" description="Helical" evidence="8">
    <location>
        <begin position="486"/>
        <end position="504"/>
    </location>
</feature>
<reference evidence="9" key="1">
    <citation type="journal article" date="2020" name="mSystems">
        <title>Genome- and Community-Level Interaction Insights into Carbon Utilization and Element Cycling Functions of Hydrothermarchaeota in Hydrothermal Sediment.</title>
        <authorList>
            <person name="Zhou Z."/>
            <person name="Liu Y."/>
            <person name="Xu W."/>
            <person name="Pan J."/>
            <person name="Luo Z.H."/>
            <person name="Li M."/>
        </authorList>
    </citation>
    <scope>NUCLEOTIDE SEQUENCE [LARGE SCALE GENOMIC DNA]</scope>
    <source>
        <strain evidence="9">SpSt-508</strain>
    </source>
</reference>
<comment type="subcellular location">
    <subcellularLocation>
        <location evidence="1">Cell membrane</location>
        <topology evidence="1">Multi-pass membrane protein</topology>
    </subcellularLocation>
</comment>
<dbReference type="PANTHER" id="PTHR33908">
    <property type="entry name" value="MANNOSYLTRANSFERASE YKCB-RELATED"/>
    <property type="match status" value="1"/>
</dbReference>
<feature type="transmembrane region" description="Helical" evidence="8">
    <location>
        <begin position="116"/>
        <end position="139"/>
    </location>
</feature>
<feature type="transmembrane region" description="Helical" evidence="8">
    <location>
        <begin position="84"/>
        <end position="104"/>
    </location>
</feature>
<dbReference type="GO" id="GO:0005886">
    <property type="term" value="C:plasma membrane"/>
    <property type="evidence" value="ECO:0007669"/>
    <property type="project" value="UniProtKB-SubCell"/>
</dbReference>
<feature type="transmembrane region" description="Helical" evidence="8">
    <location>
        <begin position="249"/>
        <end position="271"/>
    </location>
</feature>
<feature type="transmembrane region" description="Helical" evidence="8">
    <location>
        <begin position="386"/>
        <end position="402"/>
    </location>
</feature>
<dbReference type="GO" id="GO:0016763">
    <property type="term" value="F:pentosyltransferase activity"/>
    <property type="evidence" value="ECO:0007669"/>
    <property type="project" value="TreeGrafter"/>
</dbReference>
<keyword evidence="7 8" id="KW-0472">Membrane</keyword>
<dbReference type="InterPro" id="IPR050297">
    <property type="entry name" value="LipidA_mod_glycosyltrf_83"/>
</dbReference>
<organism evidence="9">
    <name type="scientific">Schlesneria paludicola</name>
    <dbReference type="NCBI Taxonomy" id="360056"/>
    <lineage>
        <taxon>Bacteria</taxon>
        <taxon>Pseudomonadati</taxon>
        <taxon>Planctomycetota</taxon>
        <taxon>Planctomycetia</taxon>
        <taxon>Planctomycetales</taxon>
        <taxon>Planctomycetaceae</taxon>
        <taxon>Schlesneria</taxon>
    </lineage>
</organism>
<keyword evidence="6 8" id="KW-1133">Transmembrane helix</keyword>
<keyword evidence="3" id="KW-0328">Glycosyltransferase</keyword>
<evidence type="ECO:0000256" key="2">
    <source>
        <dbReference type="ARBA" id="ARBA00022475"/>
    </source>
</evidence>
<proteinExistence type="predicted"/>
<dbReference type="AlphaFoldDB" id="A0A7C4LM08"/>
<feature type="transmembrane region" description="Helical" evidence="8">
    <location>
        <begin position="541"/>
        <end position="560"/>
    </location>
</feature>
<protein>
    <recommendedName>
        <fullName evidence="10">Glycosyltransferase RgtA/B/C/D-like domain-containing protein</fullName>
    </recommendedName>
</protein>
<keyword evidence="5 8" id="KW-0812">Transmembrane</keyword>
<dbReference type="PANTHER" id="PTHR33908:SF11">
    <property type="entry name" value="MEMBRANE PROTEIN"/>
    <property type="match status" value="1"/>
</dbReference>
<evidence type="ECO:0000256" key="4">
    <source>
        <dbReference type="ARBA" id="ARBA00022679"/>
    </source>
</evidence>
<evidence type="ECO:0000256" key="8">
    <source>
        <dbReference type="SAM" id="Phobius"/>
    </source>
</evidence>
<keyword evidence="2" id="KW-1003">Cell membrane</keyword>
<evidence type="ECO:0000313" key="9">
    <source>
        <dbReference type="EMBL" id="HGT40442.1"/>
    </source>
</evidence>
<keyword evidence="4" id="KW-0808">Transferase</keyword>
<comment type="caution">
    <text evidence="9">The sequence shown here is derived from an EMBL/GenBank/DDBJ whole genome shotgun (WGS) entry which is preliminary data.</text>
</comment>
<feature type="transmembrane region" description="Helical" evidence="8">
    <location>
        <begin position="334"/>
        <end position="351"/>
    </location>
</feature>
<sequence length="746" mass="81297">MPNSRPWWQELAGLSWLAVFLLVFFRQPLPNNQVARTDVAAAWWSSGVIARQPLPFELLDALDPPQEPGRPRSGLGYLPQRVPLWSTAALIVVGAWGLGCLLLHRLPLPPLDAWECLTVRALVGLSALSLATLGLGYLGLLRQPVFVGGLLLAGIAGGWVTWRERPPLGVNVDRAARWWGLAALPFLAALLLGAVTPPTDFDVKAYHLTGPKEWFQQGRIVFLEHNVYTSFPFLSEMLLLAGMCAWGDWYWGGVAGQVVQMLFAPLTALGLANLGRRWGAPTAGHCAALLYLSTPWIYRTGIIPYAEGGWTAYGFAAFAAAGWFSEALSADRRVRGGAALLVGVLAGSAMACKYPGLLTAVIPLGLWLVVFTGMRCRSVGATGTALAAYLVGVALAVGPWLLKNFVETGNPVYPLAYALFGGRDLDAAWAAQWQQAHPSEGLASLSGRDLLRQAFDIAAVNDWQSPLLFALAPLAFGAGGTVRRRLAAAGSMLGWIFVMWWLLMHHIDRFWVPLLPFAAVLAGFGQSTFESRWGRGVVRAVLVGGGLYSLAFCITGLGGYNAGLTDLQDARRIAASTNPAVAWLNAARHSGELPPRLNVLCVGEAQVFDAEFSCVYNTVFDRSRLELWCAPRAGEPSTDELRPPAEIRETFRQHGITHVLVNWGEILRYRQTYGYTDYVHPRRFAALQAAGILGSPWPVPAELAERPLERLSPAEVQHLESWAPELIRACGDSRCLVVWQVYPVRM</sequence>